<dbReference type="EMBL" id="JAEVHL010000002">
    <property type="protein sequence ID" value="MBM0274098.1"/>
    <property type="molecule type" value="Genomic_DNA"/>
</dbReference>
<accession>A0ABS1Y9M6</accession>
<gene>
    <name evidence="2" type="ORF">JM949_00790</name>
</gene>
<keyword evidence="3" id="KW-1185">Reference proteome</keyword>
<sequence>MAGESRDRQGQSGEAGTGSSGGGDGGLPGAAQAAAQSAAQLAEQAGETLRQAGRSVWEAIQGGVAQHRPQGRRDH</sequence>
<feature type="compositionally biased region" description="Low complexity" evidence="1">
    <location>
        <begin position="29"/>
        <end position="46"/>
    </location>
</feature>
<comment type="caution">
    <text evidence="2">The sequence shown here is derived from an EMBL/GenBank/DDBJ whole genome shotgun (WGS) entry which is preliminary data.</text>
</comment>
<feature type="compositionally biased region" description="Gly residues" evidence="1">
    <location>
        <begin position="13"/>
        <end position="28"/>
    </location>
</feature>
<evidence type="ECO:0000313" key="3">
    <source>
        <dbReference type="Proteomes" id="UP000622245"/>
    </source>
</evidence>
<dbReference type="Proteomes" id="UP000622245">
    <property type="component" value="Unassembled WGS sequence"/>
</dbReference>
<feature type="region of interest" description="Disordered" evidence="1">
    <location>
        <begin position="1"/>
        <end position="54"/>
    </location>
</feature>
<name>A0ABS1Y9M6_9ACTN</name>
<protein>
    <submittedName>
        <fullName evidence="2">Uncharacterized protein</fullName>
    </submittedName>
</protein>
<organism evidence="2 3">
    <name type="scientific">Micromonospora tarensis</name>
    <dbReference type="NCBI Taxonomy" id="2806100"/>
    <lineage>
        <taxon>Bacteria</taxon>
        <taxon>Bacillati</taxon>
        <taxon>Actinomycetota</taxon>
        <taxon>Actinomycetes</taxon>
        <taxon>Micromonosporales</taxon>
        <taxon>Micromonosporaceae</taxon>
        <taxon>Micromonospora</taxon>
    </lineage>
</organism>
<proteinExistence type="predicted"/>
<reference evidence="2 3" key="1">
    <citation type="submission" date="2021-01" db="EMBL/GenBank/DDBJ databases">
        <title>Draft genome sequence of Micromonospora sp. strain STR1s_6.</title>
        <authorList>
            <person name="Karlyshev A."/>
            <person name="Jawad R."/>
        </authorList>
    </citation>
    <scope>NUCLEOTIDE SEQUENCE [LARGE SCALE GENOMIC DNA]</scope>
    <source>
        <strain evidence="2 3">STR1S-6</strain>
    </source>
</reference>
<evidence type="ECO:0000256" key="1">
    <source>
        <dbReference type="SAM" id="MobiDB-lite"/>
    </source>
</evidence>
<dbReference type="RefSeq" id="WP_203146528.1">
    <property type="nucleotide sequence ID" value="NZ_JAEVHL010000002.1"/>
</dbReference>
<evidence type="ECO:0000313" key="2">
    <source>
        <dbReference type="EMBL" id="MBM0274098.1"/>
    </source>
</evidence>